<evidence type="ECO:0000256" key="2">
    <source>
        <dbReference type="ARBA" id="ARBA00022448"/>
    </source>
</evidence>
<organism evidence="8">
    <name type="scientific">marine metagenome</name>
    <dbReference type="NCBI Taxonomy" id="408172"/>
    <lineage>
        <taxon>unclassified sequences</taxon>
        <taxon>metagenomes</taxon>
        <taxon>ecological metagenomes</taxon>
    </lineage>
</organism>
<evidence type="ECO:0000256" key="6">
    <source>
        <dbReference type="ARBA" id="ARBA00023136"/>
    </source>
</evidence>
<evidence type="ECO:0000256" key="1">
    <source>
        <dbReference type="ARBA" id="ARBA00004651"/>
    </source>
</evidence>
<feature type="transmembrane region" description="Helical" evidence="7">
    <location>
        <begin position="72"/>
        <end position="92"/>
    </location>
</feature>
<dbReference type="AlphaFoldDB" id="A0A381N3L8"/>
<evidence type="ECO:0000256" key="5">
    <source>
        <dbReference type="ARBA" id="ARBA00022989"/>
    </source>
</evidence>
<feature type="non-terminal residue" evidence="8">
    <location>
        <position position="441"/>
    </location>
</feature>
<dbReference type="GO" id="GO:0005886">
    <property type="term" value="C:plasma membrane"/>
    <property type="evidence" value="ECO:0007669"/>
    <property type="project" value="UniProtKB-SubCell"/>
</dbReference>
<evidence type="ECO:0000256" key="4">
    <source>
        <dbReference type="ARBA" id="ARBA00022692"/>
    </source>
</evidence>
<dbReference type="Gene3D" id="1.20.1740.10">
    <property type="entry name" value="Amino acid/polyamine transporter I"/>
    <property type="match status" value="1"/>
</dbReference>
<evidence type="ECO:0008006" key="9">
    <source>
        <dbReference type="Google" id="ProtNLM"/>
    </source>
</evidence>
<accession>A0A381N3L8</accession>
<dbReference type="PANTHER" id="PTHR30330:SF3">
    <property type="entry name" value="TRANSCRIPTIONAL REGULATOR, LRP FAMILY"/>
    <property type="match status" value="1"/>
</dbReference>
<dbReference type="InterPro" id="IPR001463">
    <property type="entry name" value="Na/Ala_symport"/>
</dbReference>
<keyword evidence="5 7" id="KW-1133">Transmembrane helix</keyword>
<name>A0A381N3L8_9ZZZZ</name>
<keyword evidence="3" id="KW-1003">Cell membrane</keyword>
<evidence type="ECO:0000256" key="7">
    <source>
        <dbReference type="SAM" id="Phobius"/>
    </source>
</evidence>
<dbReference type="PRINTS" id="PR00175">
    <property type="entry name" value="NAALASMPORT"/>
</dbReference>
<dbReference type="PANTHER" id="PTHR30330">
    <property type="entry name" value="AGSS FAMILY TRANSPORTER, SODIUM-ALANINE"/>
    <property type="match status" value="1"/>
</dbReference>
<evidence type="ECO:0000313" key="8">
    <source>
        <dbReference type="EMBL" id="SUZ49202.1"/>
    </source>
</evidence>
<comment type="subcellular location">
    <subcellularLocation>
        <location evidence="1">Cell membrane</location>
        <topology evidence="1">Multi-pass membrane protein</topology>
    </subcellularLocation>
</comment>
<feature type="transmembrane region" description="Helical" evidence="7">
    <location>
        <begin position="222"/>
        <end position="239"/>
    </location>
</feature>
<feature type="transmembrane region" description="Helical" evidence="7">
    <location>
        <begin position="15"/>
        <end position="35"/>
    </location>
</feature>
<feature type="transmembrane region" description="Helical" evidence="7">
    <location>
        <begin position="393"/>
        <end position="414"/>
    </location>
</feature>
<evidence type="ECO:0000256" key="3">
    <source>
        <dbReference type="ARBA" id="ARBA00022475"/>
    </source>
</evidence>
<keyword evidence="4 7" id="KW-0812">Transmembrane</keyword>
<dbReference type="PROSITE" id="PS00873">
    <property type="entry name" value="NA_ALANINE_SYMP"/>
    <property type="match status" value="1"/>
</dbReference>
<gene>
    <name evidence="8" type="ORF">METZ01_LOCUS2056</name>
</gene>
<dbReference type="NCBIfam" id="TIGR00835">
    <property type="entry name" value="agcS"/>
    <property type="match status" value="1"/>
</dbReference>
<feature type="transmembrane region" description="Helical" evidence="7">
    <location>
        <begin position="98"/>
        <end position="121"/>
    </location>
</feature>
<feature type="transmembrane region" description="Helical" evidence="7">
    <location>
        <begin position="313"/>
        <end position="333"/>
    </location>
</feature>
<dbReference type="Pfam" id="PF01235">
    <property type="entry name" value="Na_Ala_symp"/>
    <property type="match status" value="1"/>
</dbReference>
<dbReference type="GO" id="GO:0005283">
    <property type="term" value="F:amino acid:sodium symporter activity"/>
    <property type="evidence" value="ECO:0007669"/>
    <property type="project" value="InterPro"/>
</dbReference>
<keyword evidence="6 7" id="KW-0472">Membrane</keyword>
<sequence>MTQLDRLVSAFANLMWGPFLLILLVGGGLYFTVYCRFTPFRYFRHGLDILLGKFDREEDPGDINHFQALSSALAGTVGMGNISGVAVAIHTGGPGALFWMWVSAMVGMSTKFFTCTLAILFRGQDDQGHLQGGPMYVIREGLGKRFKPLAILFSAAGMIGCLPMFQANQLTQFTRESILIPSGLFPANMNTGNLAIGLLIAILVSMVILGGIKRIGLIAGKLVPFMVSLYLLAGLTIVIKNITELSSVVELIFHDAFTGQAVVGGVVGEVIRQGIRRAVFSNEAGLGTEALAHGAAKTTEPVREGLVAMLGPFIDTILVCSITAFVILVSGAWTSDLNGVSMTAQAFSTELGLAGTVVLSICVITFSVTTMFGQSYYGAKCTGFLFGTKSKTYYNYFYISSTIIGATVSISFVINLIDGMYAVMAIPTMTSAILLSPKVMT</sequence>
<dbReference type="EMBL" id="UINC01000109">
    <property type="protein sequence ID" value="SUZ49202.1"/>
    <property type="molecule type" value="Genomic_DNA"/>
</dbReference>
<feature type="transmembrane region" description="Helical" evidence="7">
    <location>
        <begin position="187"/>
        <end position="210"/>
    </location>
</feature>
<reference evidence="8" key="1">
    <citation type="submission" date="2018-05" db="EMBL/GenBank/DDBJ databases">
        <authorList>
            <person name="Lanie J.A."/>
            <person name="Ng W.-L."/>
            <person name="Kazmierczak K.M."/>
            <person name="Andrzejewski T.M."/>
            <person name="Davidsen T.M."/>
            <person name="Wayne K.J."/>
            <person name="Tettelin H."/>
            <person name="Glass J.I."/>
            <person name="Rusch D."/>
            <person name="Podicherti R."/>
            <person name="Tsui H.-C.T."/>
            <person name="Winkler M.E."/>
        </authorList>
    </citation>
    <scope>NUCLEOTIDE SEQUENCE</scope>
</reference>
<proteinExistence type="predicted"/>
<feature type="transmembrane region" description="Helical" evidence="7">
    <location>
        <begin position="353"/>
        <end position="372"/>
    </location>
</feature>
<feature type="transmembrane region" description="Helical" evidence="7">
    <location>
        <begin position="149"/>
        <end position="167"/>
    </location>
</feature>
<feature type="non-terminal residue" evidence="8">
    <location>
        <position position="1"/>
    </location>
</feature>
<protein>
    <recommendedName>
        <fullName evidence="9">Amino acid carrier protein</fullName>
    </recommendedName>
</protein>
<keyword evidence="2" id="KW-0813">Transport</keyword>